<feature type="transmembrane region" description="Helical" evidence="8">
    <location>
        <begin position="221"/>
        <end position="245"/>
    </location>
</feature>
<comment type="similarity">
    <text evidence="2">Belongs to the cation diffusion facilitator (CDF) transporter (TC 2.A.4) family. SLC30A subfamily.</text>
</comment>
<dbReference type="GO" id="GO:0005385">
    <property type="term" value="F:zinc ion transmembrane transporter activity"/>
    <property type="evidence" value="ECO:0007669"/>
    <property type="project" value="TreeGrafter"/>
</dbReference>
<dbReference type="NCBIfam" id="TIGR01297">
    <property type="entry name" value="CDF"/>
    <property type="match status" value="1"/>
</dbReference>
<gene>
    <name evidence="11" type="ORF">QBC37DRAFT_327025</name>
</gene>
<dbReference type="GO" id="GO:0006882">
    <property type="term" value="P:intracellular zinc ion homeostasis"/>
    <property type="evidence" value="ECO:0007669"/>
    <property type="project" value="TreeGrafter"/>
</dbReference>
<dbReference type="Pfam" id="PF16916">
    <property type="entry name" value="ZT_dimer"/>
    <property type="match status" value="1"/>
</dbReference>
<dbReference type="InterPro" id="IPR036837">
    <property type="entry name" value="Cation_efflux_CTD_sf"/>
</dbReference>
<feature type="transmembrane region" description="Helical" evidence="8">
    <location>
        <begin position="113"/>
        <end position="134"/>
    </location>
</feature>
<accession>A0AAN7B291</accession>
<keyword evidence="7 8" id="KW-0472">Membrane</keyword>
<dbReference type="Pfam" id="PF01545">
    <property type="entry name" value="Cation_efflux"/>
    <property type="match status" value="1"/>
</dbReference>
<keyword evidence="5" id="KW-0862">Zinc</keyword>
<dbReference type="SUPFAM" id="SSF160240">
    <property type="entry name" value="Cation efflux protein cytoplasmic domain-like"/>
    <property type="match status" value="1"/>
</dbReference>
<dbReference type="Gene3D" id="1.20.1510.10">
    <property type="entry name" value="Cation efflux protein transmembrane domain"/>
    <property type="match status" value="1"/>
</dbReference>
<dbReference type="InterPro" id="IPR002524">
    <property type="entry name" value="Cation_efflux"/>
</dbReference>
<feature type="domain" description="Cation efflux protein transmembrane" evidence="9">
    <location>
        <begin position="11"/>
        <end position="245"/>
    </location>
</feature>
<evidence type="ECO:0000259" key="10">
    <source>
        <dbReference type="Pfam" id="PF16916"/>
    </source>
</evidence>
<feature type="transmembrane region" description="Helical" evidence="8">
    <location>
        <begin position="185"/>
        <end position="209"/>
    </location>
</feature>
<evidence type="ECO:0000313" key="11">
    <source>
        <dbReference type="EMBL" id="KAK4207624.1"/>
    </source>
</evidence>
<organism evidence="11 12">
    <name type="scientific">Rhypophila decipiens</name>
    <dbReference type="NCBI Taxonomy" id="261697"/>
    <lineage>
        <taxon>Eukaryota</taxon>
        <taxon>Fungi</taxon>
        <taxon>Dikarya</taxon>
        <taxon>Ascomycota</taxon>
        <taxon>Pezizomycotina</taxon>
        <taxon>Sordariomycetes</taxon>
        <taxon>Sordariomycetidae</taxon>
        <taxon>Sordariales</taxon>
        <taxon>Naviculisporaceae</taxon>
        <taxon>Rhypophila</taxon>
    </lineage>
</organism>
<evidence type="ECO:0000256" key="2">
    <source>
        <dbReference type="ARBA" id="ARBA00008873"/>
    </source>
</evidence>
<keyword evidence="12" id="KW-1185">Reference proteome</keyword>
<evidence type="ECO:0000256" key="1">
    <source>
        <dbReference type="ARBA" id="ARBA00004141"/>
    </source>
</evidence>
<dbReference type="SUPFAM" id="SSF161111">
    <property type="entry name" value="Cation efflux protein transmembrane domain-like"/>
    <property type="match status" value="1"/>
</dbReference>
<evidence type="ECO:0000256" key="3">
    <source>
        <dbReference type="ARBA" id="ARBA00022448"/>
    </source>
</evidence>
<evidence type="ECO:0000256" key="4">
    <source>
        <dbReference type="ARBA" id="ARBA00022692"/>
    </source>
</evidence>
<evidence type="ECO:0000313" key="12">
    <source>
        <dbReference type="Proteomes" id="UP001301769"/>
    </source>
</evidence>
<dbReference type="PANTHER" id="PTHR45820">
    <property type="entry name" value="FI23527P1"/>
    <property type="match status" value="1"/>
</dbReference>
<dbReference type="InterPro" id="IPR027469">
    <property type="entry name" value="Cation_efflux_TMD_sf"/>
</dbReference>
<keyword evidence="3" id="KW-0813">Transport</keyword>
<evidence type="ECO:0000256" key="5">
    <source>
        <dbReference type="ARBA" id="ARBA00022833"/>
    </source>
</evidence>
<protein>
    <submittedName>
        <fullName evidence="11">Cation efflux family protein</fullName>
    </submittedName>
</protein>
<feature type="transmembrane region" description="Helical" evidence="8">
    <location>
        <begin position="12"/>
        <end position="30"/>
    </location>
</feature>
<evidence type="ECO:0000256" key="6">
    <source>
        <dbReference type="ARBA" id="ARBA00022989"/>
    </source>
</evidence>
<evidence type="ECO:0000259" key="9">
    <source>
        <dbReference type="Pfam" id="PF01545"/>
    </source>
</evidence>
<keyword evidence="6 8" id="KW-1133">Transmembrane helix</keyword>
<dbReference type="InterPro" id="IPR027470">
    <property type="entry name" value="Cation_efflux_CTD"/>
</dbReference>
<proteinExistence type="inferred from homology"/>
<comment type="caution">
    <text evidence="11">The sequence shown here is derived from an EMBL/GenBank/DDBJ whole genome shotgun (WGS) entry which is preliminary data.</text>
</comment>
<dbReference type="PANTHER" id="PTHR45820:SF5">
    <property type="entry name" value="DIFFUSION FACILITATOR FAMILY METAL ION TRANSPORTER, PUTATIVE-RELATED"/>
    <property type="match status" value="1"/>
</dbReference>
<sequence>MAVKLRAKQRLTAAMLISFAFFVTELAVAFKTGSLALMADSFHYMNDLLSFSVALSAILISERPESPQWLTFGWQRAQTLGAFFNGVFLLTLGLSILFQSIERFIVFRKVENVKLILIMGCVGLALNIISACFLHEHHGHGHSDHHHHDHGTTLLLDRHKGHLHAIHNKPRSSPPAQRDIGMMGVMIHVIGDAINNVGIIVASLFMWFLASDSKYYADPGVSVVISLMIFMTALPLVKISGAILLQGSPLGMNLANVKHDLEKIPGIDSIHELHIWRLDQKKTVASAHVVVSSSDCSRLVDFMDQATTIRECLHAYGIHSVTLQPEFVVGGGGGGSSPSGSSSRPESCSLLPASVDAVSVETAVAVPDGKKMRQVEVDNDKPPQGVVVGSDAAHVTGCCRMVCGGGGGNCASLMCCSTDTH</sequence>
<comment type="subcellular location">
    <subcellularLocation>
        <location evidence="1">Membrane</location>
        <topology evidence="1">Multi-pass membrane protein</topology>
    </subcellularLocation>
</comment>
<feature type="transmembrane region" description="Helical" evidence="8">
    <location>
        <begin position="82"/>
        <end position="101"/>
    </location>
</feature>
<dbReference type="Proteomes" id="UP001301769">
    <property type="component" value="Unassembled WGS sequence"/>
</dbReference>
<feature type="domain" description="Cation efflux protein cytoplasmic" evidence="10">
    <location>
        <begin position="253"/>
        <end position="326"/>
    </location>
</feature>
<dbReference type="InterPro" id="IPR058533">
    <property type="entry name" value="Cation_efflux_TM"/>
</dbReference>
<reference evidence="11" key="2">
    <citation type="submission" date="2023-05" db="EMBL/GenBank/DDBJ databases">
        <authorList>
            <consortium name="Lawrence Berkeley National Laboratory"/>
            <person name="Steindorff A."/>
            <person name="Hensen N."/>
            <person name="Bonometti L."/>
            <person name="Westerberg I."/>
            <person name="Brannstrom I.O."/>
            <person name="Guillou S."/>
            <person name="Cros-Aarteil S."/>
            <person name="Calhoun S."/>
            <person name="Haridas S."/>
            <person name="Kuo A."/>
            <person name="Mondo S."/>
            <person name="Pangilinan J."/>
            <person name="Riley R."/>
            <person name="Labutti K."/>
            <person name="Andreopoulos B."/>
            <person name="Lipzen A."/>
            <person name="Chen C."/>
            <person name="Yanf M."/>
            <person name="Daum C."/>
            <person name="Ng V."/>
            <person name="Clum A."/>
            <person name="Ohm R."/>
            <person name="Martin F."/>
            <person name="Silar P."/>
            <person name="Natvig D."/>
            <person name="Lalanne C."/>
            <person name="Gautier V."/>
            <person name="Ament-Velasquez S.L."/>
            <person name="Kruys A."/>
            <person name="Hutchinson M.I."/>
            <person name="Powell A.J."/>
            <person name="Barry K."/>
            <person name="Miller A.N."/>
            <person name="Grigoriev I.V."/>
            <person name="Debuchy R."/>
            <person name="Gladieux P."/>
            <person name="Thoren M.H."/>
            <person name="Johannesson H."/>
        </authorList>
    </citation>
    <scope>NUCLEOTIDE SEQUENCE</scope>
    <source>
        <strain evidence="11">PSN293</strain>
    </source>
</reference>
<evidence type="ECO:0000256" key="8">
    <source>
        <dbReference type="SAM" id="Phobius"/>
    </source>
</evidence>
<evidence type="ECO:0000256" key="7">
    <source>
        <dbReference type="ARBA" id="ARBA00023136"/>
    </source>
</evidence>
<dbReference type="EMBL" id="MU858283">
    <property type="protein sequence ID" value="KAK4207624.1"/>
    <property type="molecule type" value="Genomic_DNA"/>
</dbReference>
<dbReference type="GO" id="GO:0016020">
    <property type="term" value="C:membrane"/>
    <property type="evidence" value="ECO:0007669"/>
    <property type="project" value="UniProtKB-SubCell"/>
</dbReference>
<keyword evidence="4 8" id="KW-0812">Transmembrane</keyword>
<dbReference type="AlphaFoldDB" id="A0AAN7B291"/>
<name>A0AAN7B291_9PEZI</name>
<reference evidence="11" key="1">
    <citation type="journal article" date="2023" name="Mol. Phylogenet. Evol.">
        <title>Genome-scale phylogeny and comparative genomics of the fungal order Sordariales.</title>
        <authorList>
            <person name="Hensen N."/>
            <person name="Bonometti L."/>
            <person name="Westerberg I."/>
            <person name="Brannstrom I.O."/>
            <person name="Guillou S."/>
            <person name="Cros-Aarteil S."/>
            <person name="Calhoun S."/>
            <person name="Haridas S."/>
            <person name="Kuo A."/>
            <person name="Mondo S."/>
            <person name="Pangilinan J."/>
            <person name="Riley R."/>
            <person name="LaButti K."/>
            <person name="Andreopoulos B."/>
            <person name="Lipzen A."/>
            <person name="Chen C."/>
            <person name="Yan M."/>
            <person name="Daum C."/>
            <person name="Ng V."/>
            <person name="Clum A."/>
            <person name="Steindorff A."/>
            <person name="Ohm R.A."/>
            <person name="Martin F."/>
            <person name="Silar P."/>
            <person name="Natvig D.O."/>
            <person name="Lalanne C."/>
            <person name="Gautier V."/>
            <person name="Ament-Velasquez S.L."/>
            <person name="Kruys A."/>
            <person name="Hutchinson M.I."/>
            <person name="Powell A.J."/>
            <person name="Barry K."/>
            <person name="Miller A.N."/>
            <person name="Grigoriev I.V."/>
            <person name="Debuchy R."/>
            <person name="Gladieux P."/>
            <person name="Hiltunen Thoren M."/>
            <person name="Johannesson H."/>
        </authorList>
    </citation>
    <scope>NUCLEOTIDE SEQUENCE</scope>
    <source>
        <strain evidence="11">PSN293</strain>
    </source>
</reference>